<evidence type="ECO:0000313" key="8">
    <source>
        <dbReference type="Proteomes" id="UP000002484"/>
    </source>
</evidence>
<keyword evidence="8" id="KW-1185">Reference proteome</keyword>
<keyword evidence="5 6" id="KW-0472">Membrane</keyword>
<keyword evidence="4 6" id="KW-1133">Transmembrane helix</keyword>
<dbReference type="KEGG" id="fri:FraEuI1c_6523"/>
<dbReference type="Proteomes" id="UP000002484">
    <property type="component" value="Chromosome"/>
</dbReference>
<dbReference type="GO" id="GO:0015075">
    <property type="term" value="F:monoatomic ion transmembrane transporter activity"/>
    <property type="evidence" value="ECO:0007669"/>
    <property type="project" value="InterPro"/>
</dbReference>
<dbReference type="STRING" id="298654.FraEuI1c_6523"/>
<feature type="transmembrane region" description="Helical" evidence="6">
    <location>
        <begin position="33"/>
        <end position="50"/>
    </location>
</feature>
<comment type="subcellular location">
    <subcellularLocation>
        <location evidence="1">Cell membrane</location>
        <topology evidence="1">Multi-pass membrane protein</topology>
    </subcellularLocation>
</comment>
<reference evidence="7 8" key="1">
    <citation type="submission" date="2010-10" db="EMBL/GenBank/DDBJ databases">
        <title>Complete sequence of Frankia sp. EuI1c.</title>
        <authorList>
            <consortium name="US DOE Joint Genome Institute"/>
            <person name="Lucas S."/>
            <person name="Copeland A."/>
            <person name="Lapidus A."/>
            <person name="Cheng J.-F."/>
            <person name="Bruce D."/>
            <person name="Goodwin L."/>
            <person name="Pitluck S."/>
            <person name="Chertkov O."/>
            <person name="Detter J.C."/>
            <person name="Han C."/>
            <person name="Tapia R."/>
            <person name="Land M."/>
            <person name="Hauser L."/>
            <person name="Jeffries C."/>
            <person name="Kyrpides N."/>
            <person name="Ivanova N."/>
            <person name="Mikhailova N."/>
            <person name="Beauchemin N."/>
            <person name="Sen A."/>
            <person name="Sur S.A."/>
            <person name="Gtari M."/>
            <person name="Wall L."/>
            <person name="Tisa L."/>
            <person name="Woyke T."/>
        </authorList>
    </citation>
    <scope>NUCLEOTIDE SEQUENCE [LARGE SCALE GENOMIC DNA]</scope>
    <source>
        <strain evidence="8">DSM 45817 / CECT 9037 / EuI1c</strain>
    </source>
</reference>
<organism evidence="7 8">
    <name type="scientific">Pseudofrankia inefficax (strain DSM 45817 / CECT 9037 / DDB 130130 / EuI1c)</name>
    <name type="common">Frankia inefficax</name>
    <dbReference type="NCBI Taxonomy" id="298654"/>
    <lineage>
        <taxon>Bacteria</taxon>
        <taxon>Bacillati</taxon>
        <taxon>Actinomycetota</taxon>
        <taxon>Actinomycetes</taxon>
        <taxon>Frankiales</taxon>
        <taxon>Frankiaceae</taxon>
        <taxon>Pseudofrankia</taxon>
    </lineage>
</organism>
<dbReference type="InterPro" id="IPR007208">
    <property type="entry name" value="MrpF/PhaF-like"/>
</dbReference>
<gene>
    <name evidence="7" type="ordered locus">FraEuI1c_6523</name>
</gene>
<dbReference type="AlphaFoldDB" id="E3J8G5"/>
<evidence type="ECO:0000256" key="4">
    <source>
        <dbReference type="ARBA" id="ARBA00022989"/>
    </source>
</evidence>
<accession>E3J8G5</accession>
<dbReference type="InParanoid" id="E3J8G5"/>
<evidence type="ECO:0000256" key="1">
    <source>
        <dbReference type="ARBA" id="ARBA00004651"/>
    </source>
</evidence>
<proteinExistence type="predicted"/>
<dbReference type="RefSeq" id="WP_013427611.1">
    <property type="nucleotide sequence ID" value="NC_014666.1"/>
</dbReference>
<keyword evidence="3 6" id="KW-0812">Transmembrane</keyword>
<name>E3J8G5_PSEI1</name>
<evidence type="ECO:0000256" key="6">
    <source>
        <dbReference type="SAM" id="Phobius"/>
    </source>
</evidence>
<evidence type="ECO:0000256" key="5">
    <source>
        <dbReference type="ARBA" id="ARBA00023136"/>
    </source>
</evidence>
<dbReference type="HOGENOM" id="CLU_192134_0_0_11"/>
<evidence type="ECO:0000256" key="3">
    <source>
        <dbReference type="ARBA" id="ARBA00022692"/>
    </source>
</evidence>
<dbReference type="GO" id="GO:0005886">
    <property type="term" value="C:plasma membrane"/>
    <property type="evidence" value="ECO:0007669"/>
    <property type="project" value="UniProtKB-SubCell"/>
</dbReference>
<feature type="transmembrane region" description="Helical" evidence="6">
    <location>
        <begin position="57"/>
        <end position="80"/>
    </location>
</feature>
<protein>
    <submittedName>
        <fullName evidence="7">Uncharacterized protein</fullName>
    </submittedName>
</protein>
<sequence precursor="true">MSGFGWCACALLIGGVGPAVVLASRGDAARRMVGLQLGSAVTVLLLMLLAQAFGQPSYLVVPFVAVPLSVAGTFVFTRLLPSRRS</sequence>
<dbReference type="Pfam" id="PF04066">
    <property type="entry name" value="MrpF_PhaF"/>
    <property type="match status" value="1"/>
</dbReference>
<evidence type="ECO:0000313" key="7">
    <source>
        <dbReference type="EMBL" id="ADP84499.1"/>
    </source>
</evidence>
<keyword evidence="2" id="KW-1003">Cell membrane</keyword>
<evidence type="ECO:0000256" key="2">
    <source>
        <dbReference type="ARBA" id="ARBA00022475"/>
    </source>
</evidence>
<dbReference type="EMBL" id="CP002299">
    <property type="protein sequence ID" value="ADP84499.1"/>
    <property type="molecule type" value="Genomic_DNA"/>
</dbReference>
<dbReference type="eggNOG" id="ENOG5031IT3">
    <property type="taxonomic scope" value="Bacteria"/>
</dbReference>